<dbReference type="EMBL" id="CP165734">
    <property type="protein sequence ID" value="XDV56886.1"/>
    <property type="molecule type" value="Genomic_DNA"/>
</dbReference>
<evidence type="ECO:0008006" key="3">
    <source>
        <dbReference type="Google" id="ProtNLM"/>
    </source>
</evidence>
<protein>
    <recommendedName>
        <fullName evidence="3">ABC transporter permease</fullName>
    </recommendedName>
</protein>
<proteinExistence type="predicted"/>
<organism evidence="2">
    <name type="scientific">Bradyrhizobium sp. LLZ17</name>
    <dbReference type="NCBI Taxonomy" id="3239388"/>
    <lineage>
        <taxon>Bacteria</taxon>
        <taxon>Pseudomonadati</taxon>
        <taxon>Pseudomonadota</taxon>
        <taxon>Alphaproteobacteria</taxon>
        <taxon>Hyphomicrobiales</taxon>
        <taxon>Nitrobacteraceae</taxon>
        <taxon>Bradyrhizobium</taxon>
    </lineage>
</organism>
<evidence type="ECO:0000256" key="1">
    <source>
        <dbReference type="SAM" id="Phobius"/>
    </source>
</evidence>
<reference evidence="2" key="1">
    <citation type="submission" date="2024-08" db="EMBL/GenBank/DDBJ databases">
        <authorList>
            <person name="Chaddad Z."/>
            <person name="Lamrabet M."/>
            <person name="Bouhnik O."/>
            <person name="Alami S."/>
            <person name="Wipf D."/>
            <person name="Courty P.E."/>
            <person name="Missbah El Idrissi M."/>
        </authorList>
    </citation>
    <scope>NUCLEOTIDE SEQUENCE</scope>
    <source>
        <strain evidence="2">LLZ17</strain>
    </source>
</reference>
<accession>A0AB39XJ56</accession>
<sequence>MNIAQQHAGLIKRSAPTGGAGACLLLMLLLLPMLMLLLLLLPISSSILEPRSRTW</sequence>
<keyword evidence="1" id="KW-0472">Membrane</keyword>
<gene>
    <name evidence="2" type="ORF">AB8Z38_30510</name>
</gene>
<evidence type="ECO:0000313" key="2">
    <source>
        <dbReference type="EMBL" id="XDV56886.1"/>
    </source>
</evidence>
<name>A0AB39XJ56_9BRAD</name>
<dbReference type="RefSeq" id="WP_369721322.1">
    <property type="nucleotide sequence ID" value="NZ_CP165734.1"/>
</dbReference>
<keyword evidence="1" id="KW-0812">Transmembrane</keyword>
<feature type="transmembrane region" description="Helical" evidence="1">
    <location>
        <begin position="19"/>
        <end position="43"/>
    </location>
</feature>
<keyword evidence="1" id="KW-1133">Transmembrane helix</keyword>
<dbReference type="AlphaFoldDB" id="A0AB39XJ56"/>